<accession>A0ABZ2THP0</accession>
<dbReference type="EMBL" id="CP146606">
    <property type="protein sequence ID" value="WYK19217.1"/>
    <property type="molecule type" value="Genomic_DNA"/>
</dbReference>
<dbReference type="InterPro" id="IPR036278">
    <property type="entry name" value="Sialidase_sf"/>
</dbReference>
<organism evidence="2 3">
    <name type="scientific">Roseovarius rhodophyticola</name>
    <dbReference type="NCBI Taxonomy" id="3080827"/>
    <lineage>
        <taxon>Bacteria</taxon>
        <taxon>Pseudomonadati</taxon>
        <taxon>Pseudomonadota</taxon>
        <taxon>Alphaproteobacteria</taxon>
        <taxon>Rhodobacterales</taxon>
        <taxon>Roseobacteraceae</taxon>
        <taxon>Roseovarius</taxon>
    </lineage>
</organism>
<sequence>MGTAQAVILCLAGLSLLLSAVAMRRDKAPVWRFAPPDEVPSQGTPRFETVFEYDITEGQAHAPSLVVTDKGFELLWFEGSAEAQADVDIYFARFERSGEGWVKTDQGTRIGRADLGAAMEPEQLVVTLGNTVENDARPGHVFATVVSVGGWAMASVADVQMGPQGPVWARKLNLSPFLNRSHLVKSPMVKFADGSHGLPAYFELGATHGTFVRFAKDGRVRDTARMSGEGKPIQPMVVPLTETHAVAFLRDFDPSGHVLKCETPDGGQTWTDAVPIDMANPSAPVAALSLGHGLILMAANDATTPDDRLSLLLSQDEGETFHFLKEVASQGAGARYPMLRTLPDGTILLTYSVGNKKGLRVLAFNSDWVAVQ</sequence>
<dbReference type="Gene3D" id="2.120.10.10">
    <property type="match status" value="1"/>
</dbReference>
<reference evidence="2 3" key="1">
    <citation type="submission" date="2024-02" db="EMBL/GenBank/DDBJ databases">
        <title>Roseovarius strain W115 nov., isolated from a marine algae.</title>
        <authorList>
            <person name="Lee M.W."/>
            <person name="Lee J.K."/>
            <person name="Kim J.M."/>
            <person name="Choi D.G."/>
            <person name="Baek J.H."/>
            <person name="Bayburt H."/>
            <person name="Jung J.J."/>
            <person name="Han D.M."/>
            <person name="Jeon C.O."/>
        </authorList>
    </citation>
    <scope>NUCLEOTIDE SEQUENCE [LARGE SCALE GENOMIC DNA]</scope>
    <source>
        <strain evidence="2 3">W115</strain>
    </source>
</reference>
<dbReference type="CDD" id="cd15482">
    <property type="entry name" value="Sialidase_non-viral"/>
    <property type="match status" value="1"/>
</dbReference>
<evidence type="ECO:0000313" key="2">
    <source>
        <dbReference type="EMBL" id="WYK19217.1"/>
    </source>
</evidence>
<dbReference type="InterPro" id="IPR011040">
    <property type="entry name" value="Sialidase"/>
</dbReference>
<evidence type="ECO:0000259" key="1">
    <source>
        <dbReference type="Pfam" id="PF13088"/>
    </source>
</evidence>
<dbReference type="RefSeq" id="WP_317055908.1">
    <property type="nucleotide sequence ID" value="NZ_CP146606.1"/>
</dbReference>
<dbReference type="GO" id="GO:0004308">
    <property type="term" value="F:exo-alpha-sialidase activity"/>
    <property type="evidence" value="ECO:0007669"/>
    <property type="project" value="UniProtKB-EC"/>
</dbReference>
<name>A0ABZ2THP0_9RHOB</name>
<keyword evidence="2" id="KW-0326">Glycosidase</keyword>
<keyword evidence="2" id="KW-0378">Hydrolase</keyword>
<proteinExistence type="predicted"/>
<keyword evidence="3" id="KW-1185">Reference proteome</keyword>
<dbReference type="EC" id="3.2.1.18" evidence="2"/>
<dbReference type="PANTHER" id="PTHR43752:SF2">
    <property type="entry name" value="BNR_ASP-BOX REPEAT FAMILY PROTEIN"/>
    <property type="match status" value="1"/>
</dbReference>
<dbReference type="Proteomes" id="UP001281305">
    <property type="component" value="Chromosome"/>
</dbReference>
<dbReference type="Pfam" id="PF13088">
    <property type="entry name" value="BNR_2"/>
    <property type="match status" value="1"/>
</dbReference>
<protein>
    <submittedName>
        <fullName evidence="2">Exo-alpha-sialidase</fullName>
        <ecNumber evidence="2">3.2.1.18</ecNumber>
    </submittedName>
</protein>
<gene>
    <name evidence="2" type="ORF">RZS32_004880</name>
</gene>
<evidence type="ECO:0000313" key="3">
    <source>
        <dbReference type="Proteomes" id="UP001281305"/>
    </source>
</evidence>
<dbReference type="PANTHER" id="PTHR43752">
    <property type="entry name" value="BNR/ASP-BOX REPEAT FAMILY PROTEIN"/>
    <property type="match status" value="1"/>
</dbReference>
<dbReference type="SUPFAM" id="SSF50939">
    <property type="entry name" value="Sialidases"/>
    <property type="match status" value="1"/>
</dbReference>
<feature type="domain" description="Sialidase" evidence="1">
    <location>
        <begin position="75"/>
        <end position="347"/>
    </location>
</feature>